<reference evidence="1" key="1">
    <citation type="submission" date="2023-04" db="EMBL/GenBank/DDBJ databases">
        <title>Ambrosiozyma monospora NBRC 10751.</title>
        <authorList>
            <person name="Ichikawa N."/>
            <person name="Sato H."/>
            <person name="Tonouchi N."/>
        </authorList>
    </citation>
    <scope>NUCLEOTIDE SEQUENCE</scope>
    <source>
        <strain evidence="1">NBRC 10751</strain>
    </source>
</reference>
<dbReference type="EMBL" id="BSXS01018404">
    <property type="protein sequence ID" value="GMF12750.1"/>
    <property type="molecule type" value="Genomic_DNA"/>
</dbReference>
<organism evidence="1 2">
    <name type="scientific">Ambrosiozyma monospora</name>
    <name type="common">Yeast</name>
    <name type="synonym">Endomycopsis monosporus</name>
    <dbReference type="NCBI Taxonomy" id="43982"/>
    <lineage>
        <taxon>Eukaryota</taxon>
        <taxon>Fungi</taxon>
        <taxon>Dikarya</taxon>
        <taxon>Ascomycota</taxon>
        <taxon>Saccharomycotina</taxon>
        <taxon>Pichiomycetes</taxon>
        <taxon>Pichiales</taxon>
        <taxon>Pichiaceae</taxon>
        <taxon>Ambrosiozyma</taxon>
    </lineage>
</organism>
<evidence type="ECO:0000313" key="2">
    <source>
        <dbReference type="Proteomes" id="UP001165064"/>
    </source>
</evidence>
<evidence type="ECO:0000313" key="1">
    <source>
        <dbReference type="EMBL" id="GMF12750.1"/>
    </source>
</evidence>
<keyword evidence="2" id="KW-1185">Reference proteome</keyword>
<comment type="caution">
    <text evidence="1">The sequence shown here is derived from an EMBL/GenBank/DDBJ whole genome shotgun (WGS) entry which is preliminary data.</text>
</comment>
<sequence>MKFTSFAALTTLASLAKAADYSNSSYPAPWGTGWFFNGQIHWDIFVPNKIPFNSFDLYADVENQPFYGFQFDPSSYTADLQNPSGSLPFEINVSSEVELDLTFPNPHSSVSELSHFNCNER</sequence>
<gene>
    <name evidence="1" type="ORF">Amon02_001341000</name>
</gene>
<dbReference type="Proteomes" id="UP001165064">
    <property type="component" value="Unassembled WGS sequence"/>
</dbReference>
<name>A0ACB5UCM0_AMBMO</name>
<protein>
    <submittedName>
        <fullName evidence="1">Unnamed protein product</fullName>
    </submittedName>
</protein>
<accession>A0ACB5UCM0</accession>
<proteinExistence type="predicted"/>